<comment type="caution">
    <text evidence="1">The sequence shown here is derived from an EMBL/GenBank/DDBJ whole genome shotgun (WGS) entry which is preliminary data.</text>
</comment>
<reference evidence="1" key="1">
    <citation type="journal article" date="2017" name="Nature">
        <title>The sunflower genome provides insights into oil metabolism, flowering and Asterid evolution.</title>
        <authorList>
            <person name="Badouin H."/>
            <person name="Gouzy J."/>
            <person name="Grassa C.J."/>
            <person name="Murat F."/>
            <person name="Staton S.E."/>
            <person name="Cottret L."/>
            <person name="Lelandais-Briere C."/>
            <person name="Owens G.L."/>
            <person name="Carrere S."/>
            <person name="Mayjonade B."/>
            <person name="Legrand L."/>
            <person name="Gill N."/>
            <person name="Kane N.C."/>
            <person name="Bowers J.E."/>
            <person name="Hubner S."/>
            <person name="Bellec A."/>
            <person name="Berard A."/>
            <person name="Berges H."/>
            <person name="Blanchet N."/>
            <person name="Boniface M.C."/>
            <person name="Brunel D."/>
            <person name="Catrice O."/>
            <person name="Chaidir N."/>
            <person name="Claudel C."/>
            <person name="Donnadieu C."/>
            <person name="Faraut T."/>
            <person name="Fievet G."/>
            <person name="Helmstetter N."/>
            <person name="King M."/>
            <person name="Knapp S.J."/>
            <person name="Lai Z."/>
            <person name="Le Paslier M.C."/>
            <person name="Lippi Y."/>
            <person name="Lorenzon L."/>
            <person name="Mandel J.R."/>
            <person name="Marage G."/>
            <person name="Marchand G."/>
            <person name="Marquand E."/>
            <person name="Bret-Mestries E."/>
            <person name="Morien E."/>
            <person name="Nambeesan S."/>
            <person name="Nguyen T."/>
            <person name="Pegot-Espagnet P."/>
            <person name="Pouilly N."/>
            <person name="Raftis F."/>
            <person name="Sallet E."/>
            <person name="Schiex T."/>
            <person name="Thomas J."/>
            <person name="Vandecasteele C."/>
            <person name="Vares D."/>
            <person name="Vear F."/>
            <person name="Vautrin S."/>
            <person name="Crespi M."/>
            <person name="Mangin B."/>
            <person name="Burke J.M."/>
            <person name="Salse J."/>
            <person name="Munos S."/>
            <person name="Vincourt P."/>
            <person name="Rieseberg L.H."/>
            <person name="Langlade N.B."/>
        </authorList>
    </citation>
    <scope>NUCLEOTIDE SEQUENCE</scope>
    <source>
        <tissue evidence="1">Leaves</tissue>
    </source>
</reference>
<evidence type="ECO:0000313" key="2">
    <source>
        <dbReference type="Proteomes" id="UP000215914"/>
    </source>
</evidence>
<sequence length="130" mass="15228">MAFLIGLVVQMVQEDPWDSKIHVILIHLPWASPLLLINLIQIKTKVFWAQDQMCLLMGCRSDYTTLWALAILVQTQWDQFHLLTRHTSDNHILTHGLQIRLHNIMGSLLLYLTYVRLLRHGFHTRVLLPI</sequence>
<dbReference type="EMBL" id="MNCJ02000325">
    <property type="protein sequence ID" value="KAF5787400.1"/>
    <property type="molecule type" value="Genomic_DNA"/>
</dbReference>
<proteinExistence type="predicted"/>
<evidence type="ECO:0000313" key="1">
    <source>
        <dbReference type="EMBL" id="KAF5787400.1"/>
    </source>
</evidence>
<accession>A0A9K3N5D3</accession>
<reference evidence="1" key="2">
    <citation type="submission" date="2020-06" db="EMBL/GenBank/DDBJ databases">
        <title>Helianthus annuus Genome sequencing and assembly Release 2.</title>
        <authorList>
            <person name="Gouzy J."/>
            <person name="Langlade N."/>
            <person name="Munos S."/>
        </authorList>
    </citation>
    <scope>NUCLEOTIDE SEQUENCE</scope>
    <source>
        <tissue evidence="1">Leaves</tissue>
    </source>
</reference>
<protein>
    <submittedName>
        <fullName evidence="1">Uncharacterized protein</fullName>
    </submittedName>
</protein>
<dbReference type="Gramene" id="mRNA:HanXRQr2_Chr10g0452321">
    <property type="protein sequence ID" value="CDS:HanXRQr2_Chr10g0452321.1"/>
    <property type="gene ID" value="HanXRQr2_Chr10g0452321"/>
</dbReference>
<keyword evidence="2" id="KW-1185">Reference proteome</keyword>
<organism evidence="1 2">
    <name type="scientific">Helianthus annuus</name>
    <name type="common">Common sunflower</name>
    <dbReference type="NCBI Taxonomy" id="4232"/>
    <lineage>
        <taxon>Eukaryota</taxon>
        <taxon>Viridiplantae</taxon>
        <taxon>Streptophyta</taxon>
        <taxon>Embryophyta</taxon>
        <taxon>Tracheophyta</taxon>
        <taxon>Spermatophyta</taxon>
        <taxon>Magnoliopsida</taxon>
        <taxon>eudicotyledons</taxon>
        <taxon>Gunneridae</taxon>
        <taxon>Pentapetalae</taxon>
        <taxon>asterids</taxon>
        <taxon>campanulids</taxon>
        <taxon>Asterales</taxon>
        <taxon>Asteraceae</taxon>
        <taxon>Asteroideae</taxon>
        <taxon>Heliantheae alliance</taxon>
        <taxon>Heliantheae</taxon>
        <taxon>Helianthus</taxon>
    </lineage>
</organism>
<dbReference type="Proteomes" id="UP000215914">
    <property type="component" value="Unassembled WGS sequence"/>
</dbReference>
<dbReference type="AlphaFoldDB" id="A0A9K3N5D3"/>
<gene>
    <name evidence="1" type="ORF">HanXRQr2_Chr10g0452321</name>
</gene>
<name>A0A9K3N5D3_HELAN</name>